<evidence type="ECO:0000313" key="1">
    <source>
        <dbReference type="EMBL" id="GAA5514420.1"/>
    </source>
</evidence>
<sequence>MTSASEFVHLVLGNVSVSAFVIPEELSRIEAGEVVDVVLRQVTAIHGDVGEELALGDVACTFIGGEPSPFVPAPHRDG</sequence>
<protein>
    <submittedName>
        <fullName evidence="1">Uncharacterized protein</fullName>
    </submittedName>
</protein>
<gene>
    <name evidence="1" type="ORF">Dcar01_03175</name>
</gene>
<keyword evidence="2" id="KW-1185">Reference proteome</keyword>
<name>A0ABP9WCG0_9DEIO</name>
<comment type="caution">
    <text evidence="1">The sequence shown here is derived from an EMBL/GenBank/DDBJ whole genome shotgun (WGS) entry which is preliminary data.</text>
</comment>
<dbReference type="RefSeq" id="WP_345467081.1">
    <property type="nucleotide sequence ID" value="NZ_BAABRP010000017.1"/>
</dbReference>
<proteinExistence type="predicted"/>
<accession>A0ABP9WCG0</accession>
<dbReference type="EMBL" id="BAABRP010000017">
    <property type="protein sequence ID" value="GAA5514420.1"/>
    <property type="molecule type" value="Genomic_DNA"/>
</dbReference>
<evidence type="ECO:0000313" key="2">
    <source>
        <dbReference type="Proteomes" id="UP001401887"/>
    </source>
</evidence>
<dbReference type="Proteomes" id="UP001401887">
    <property type="component" value="Unassembled WGS sequence"/>
</dbReference>
<reference evidence="1 2" key="1">
    <citation type="submission" date="2024-02" db="EMBL/GenBank/DDBJ databases">
        <title>Deinococcus carri NBRC 110142.</title>
        <authorList>
            <person name="Ichikawa N."/>
            <person name="Katano-Makiyama Y."/>
            <person name="Hidaka K."/>
        </authorList>
    </citation>
    <scope>NUCLEOTIDE SEQUENCE [LARGE SCALE GENOMIC DNA]</scope>
    <source>
        <strain evidence="1 2">NBRC 110142</strain>
    </source>
</reference>
<organism evidence="1 2">
    <name type="scientific">Deinococcus carri</name>
    <dbReference type="NCBI Taxonomy" id="1211323"/>
    <lineage>
        <taxon>Bacteria</taxon>
        <taxon>Thermotogati</taxon>
        <taxon>Deinococcota</taxon>
        <taxon>Deinococci</taxon>
        <taxon>Deinococcales</taxon>
        <taxon>Deinococcaceae</taxon>
        <taxon>Deinococcus</taxon>
    </lineage>
</organism>